<dbReference type="GO" id="GO:0003676">
    <property type="term" value="F:nucleic acid binding"/>
    <property type="evidence" value="ECO:0007669"/>
    <property type="project" value="InterPro"/>
</dbReference>
<dbReference type="Pfam" id="PF03602">
    <property type="entry name" value="Cons_hypoth95"/>
    <property type="match status" value="1"/>
</dbReference>
<evidence type="ECO:0000256" key="1">
    <source>
        <dbReference type="ARBA" id="ARBA00002649"/>
    </source>
</evidence>
<feature type="region of interest" description="Disordered" evidence="9">
    <location>
        <begin position="1"/>
        <end position="25"/>
    </location>
</feature>
<comment type="similarity">
    <text evidence="2 8">Belongs to the methyltransferase superfamily. RsmD family.</text>
</comment>
<dbReference type="PIRSF" id="PIRSF004553">
    <property type="entry name" value="CHP00095"/>
    <property type="match status" value="1"/>
</dbReference>
<evidence type="ECO:0000256" key="2">
    <source>
        <dbReference type="ARBA" id="ARBA00005269"/>
    </source>
</evidence>
<organism evidence="10 11">
    <name type="scientific">Endozoicomonas elysicola</name>
    <dbReference type="NCBI Taxonomy" id="305900"/>
    <lineage>
        <taxon>Bacteria</taxon>
        <taxon>Pseudomonadati</taxon>
        <taxon>Pseudomonadota</taxon>
        <taxon>Gammaproteobacteria</taxon>
        <taxon>Oceanospirillales</taxon>
        <taxon>Endozoicomonadaceae</taxon>
        <taxon>Endozoicomonas</taxon>
    </lineage>
</organism>
<dbReference type="eggNOG" id="COG0742">
    <property type="taxonomic scope" value="Bacteria"/>
</dbReference>
<reference evidence="10 11" key="1">
    <citation type="submission" date="2014-06" db="EMBL/GenBank/DDBJ databases">
        <title>Whole Genome Sequences of Three Symbiotic Endozoicomonas Bacteria.</title>
        <authorList>
            <person name="Neave M.J."/>
            <person name="Apprill A."/>
            <person name="Voolstra C.R."/>
        </authorList>
    </citation>
    <scope>NUCLEOTIDE SEQUENCE [LARGE SCALE GENOMIC DNA]</scope>
    <source>
        <strain evidence="10 11">DSM 22380</strain>
    </source>
</reference>
<evidence type="ECO:0000256" key="6">
    <source>
        <dbReference type="ARBA" id="ARBA00022679"/>
    </source>
</evidence>
<keyword evidence="8" id="KW-0698">rRNA processing</keyword>
<name>A0A081K7U9_9GAMM</name>
<keyword evidence="11" id="KW-1185">Reference proteome</keyword>
<proteinExistence type="inferred from homology"/>
<evidence type="ECO:0000256" key="4">
    <source>
        <dbReference type="ARBA" id="ARBA00013682"/>
    </source>
</evidence>
<dbReference type="Proteomes" id="UP000027997">
    <property type="component" value="Unassembled WGS sequence"/>
</dbReference>
<protein>
    <recommendedName>
        <fullName evidence="4 8">Ribosomal RNA small subunit methyltransferase D</fullName>
        <ecNumber evidence="3 8">2.1.1.171</ecNumber>
    </recommendedName>
</protein>
<dbReference type="STRING" id="305900.GV64_05220"/>
<accession>A0A081K7U9</accession>
<dbReference type="Gene3D" id="3.40.50.150">
    <property type="entry name" value="Vaccinia Virus protein VP39"/>
    <property type="match status" value="1"/>
</dbReference>
<evidence type="ECO:0000313" key="11">
    <source>
        <dbReference type="Proteomes" id="UP000027997"/>
    </source>
</evidence>
<evidence type="ECO:0000256" key="8">
    <source>
        <dbReference type="PIRNR" id="PIRNR004553"/>
    </source>
</evidence>
<evidence type="ECO:0000313" key="10">
    <source>
        <dbReference type="EMBL" id="KEI70225.1"/>
    </source>
</evidence>
<dbReference type="InterPro" id="IPR004398">
    <property type="entry name" value="RNA_MeTrfase_RsmD"/>
</dbReference>
<comment type="catalytic activity">
    <reaction evidence="7 8">
        <text>guanosine(966) in 16S rRNA + S-adenosyl-L-methionine = N(2)-methylguanosine(966) in 16S rRNA + S-adenosyl-L-homocysteine + H(+)</text>
        <dbReference type="Rhea" id="RHEA:23548"/>
        <dbReference type="Rhea" id="RHEA-COMP:10211"/>
        <dbReference type="Rhea" id="RHEA-COMP:10212"/>
        <dbReference type="ChEBI" id="CHEBI:15378"/>
        <dbReference type="ChEBI" id="CHEBI:57856"/>
        <dbReference type="ChEBI" id="CHEBI:59789"/>
        <dbReference type="ChEBI" id="CHEBI:74269"/>
        <dbReference type="ChEBI" id="CHEBI:74481"/>
        <dbReference type="EC" id="2.1.1.171"/>
    </reaction>
</comment>
<dbReference type="SUPFAM" id="SSF53335">
    <property type="entry name" value="S-adenosyl-L-methionine-dependent methyltransferases"/>
    <property type="match status" value="1"/>
</dbReference>
<keyword evidence="8" id="KW-0949">S-adenosyl-L-methionine</keyword>
<dbReference type="GO" id="GO:0052913">
    <property type="term" value="F:16S rRNA (guanine(966)-N(2))-methyltransferase activity"/>
    <property type="evidence" value="ECO:0007669"/>
    <property type="project" value="UniProtKB-EC"/>
</dbReference>
<dbReference type="PANTHER" id="PTHR43542">
    <property type="entry name" value="METHYLTRANSFERASE"/>
    <property type="match status" value="1"/>
</dbReference>
<gene>
    <name evidence="10" type="ORF">GV64_05220</name>
</gene>
<evidence type="ECO:0000256" key="3">
    <source>
        <dbReference type="ARBA" id="ARBA00012141"/>
    </source>
</evidence>
<keyword evidence="5 8" id="KW-0489">Methyltransferase</keyword>
<evidence type="ECO:0000256" key="7">
    <source>
        <dbReference type="ARBA" id="ARBA00048326"/>
    </source>
</evidence>
<dbReference type="PROSITE" id="PS00092">
    <property type="entry name" value="N6_MTASE"/>
    <property type="match status" value="1"/>
</dbReference>
<dbReference type="PANTHER" id="PTHR43542:SF1">
    <property type="entry name" value="METHYLTRANSFERASE"/>
    <property type="match status" value="1"/>
</dbReference>
<comment type="function">
    <text evidence="1 8">Specifically methylates the guanine in position 966 of 16S rRNA in the assembled 30S particle.</text>
</comment>
<dbReference type="AlphaFoldDB" id="A0A081K7U9"/>
<keyword evidence="6 8" id="KW-0808">Transferase</keyword>
<comment type="caution">
    <text evidence="10">The sequence shown here is derived from an EMBL/GenBank/DDBJ whole genome shotgun (WGS) entry which is preliminary data.</text>
</comment>
<dbReference type="EC" id="2.1.1.171" evidence="3 8"/>
<dbReference type="NCBIfam" id="TIGR00095">
    <property type="entry name" value="16S rRNA (guanine(966)-N(2))-methyltransferase RsmD"/>
    <property type="match status" value="1"/>
</dbReference>
<sequence>MPRKSRNPKHPESRANPGSSHAGGGQLRIIAGEWRSRKLPVANVPGLRPTSDRVRETVFNWLAMITPGAKVLDVFSGTGALSMEALSRGASSAVLLEKSPIAARTLKSNLALLKTERAKVIETDSLSWLNQPAGTGFDLIFLDPPFRMNLLETACQLLESNGYLNENSRIYIEVEKELTPLPVPENWQLEKSKTAGQVSFSLWSRIKKQQ</sequence>
<evidence type="ECO:0000256" key="9">
    <source>
        <dbReference type="SAM" id="MobiDB-lite"/>
    </source>
</evidence>
<evidence type="ECO:0000256" key="5">
    <source>
        <dbReference type="ARBA" id="ARBA00022603"/>
    </source>
</evidence>
<dbReference type="InterPro" id="IPR029063">
    <property type="entry name" value="SAM-dependent_MTases_sf"/>
</dbReference>
<dbReference type="InterPro" id="IPR002052">
    <property type="entry name" value="DNA_methylase_N6_adenine_CS"/>
</dbReference>
<dbReference type="EMBL" id="JOJP01000001">
    <property type="protein sequence ID" value="KEI70225.1"/>
    <property type="molecule type" value="Genomic_DNA"/>
</dbReference>
<dbReference type="CDD" id="cd02440">
    <property type="entry name" value="AdoMet_MTases"/>
    <property type="match status" value="1"/>
</dbReference>